<reference evidence="1 2" key="1">
    <citation type="submission" date="2024-06" db="EMBL/GenBank/DDBJ databases">
        <title>The Natural Products Discovery Center: Release of the First 8490 Sequenced Strains for Exploring Actinobacteria Biosynthetic Diversity.</title>
        <authorList>
            <person name="Kalkreuter E."/>
            <person name="Kautsar S.A."/>
            <person name="Yang D."/>
            <person name="Bader C.D."/>
            <person name="Teijaro C.N."/>
            <person name="Fluegel L."/>
            <person name="Davis C.M."/>
            <person name="Simpson J.R."/>
            <person name="Lauterbach L."/>
            <person name="Steele A.D."/>
            <person name="Gui C."/>
            <person name="Meng S."/>
            <person name="Li G."/>
            <person name="Viehrig K."/>
            <person name="Ye F."/>
            <person name="Su P."/>
            <person name="Kiefer A.F."/>
            <person name="Nichols A."/>
            <person name="Cepeda A.J."/>
            <person name="Yan W."/>
            <person name="Fan B."/>
            <person name="Jiang Y."/>
            <person name="Adhikari A."/>
            <person name="Zheng C.-J."/>
            <person name="Schuster L."/>
            <person name="Cowan T.M."/>
            <person name="Smanski M.J."/>
            <person name="Chevrette M.G."/>
            <person name="De Carvalho L.P.S."/>
            <person name="Shen B."/>
        </authorList>
    </citation>
    <scope>NUCLEOTIDE SEQUENCE [LARGE SCALE GENOMIC DNA]</scope>
    <source>
        <strain evidence="1 2">NPDC050403</strain>
    </source>
</reference>
<dbReference type="Proteomes" id="UP001551695">
    <property type="component" value="Unassembled WGS sequence"/>
</dbReference>
<evidence type="ECO:0000313" key="1">
    <source>
        <dbReference type="EMBL" id="MEV0707504.1"/>
    </source>
</evidence>
<organism evidence="1 2">
    <name type="scientific">Nocardia aurea</name>
    <dbReference type="NCBI Taxonomy" id="2144174"/>
    <lineage>
        <taxon>Bacteria</taxon>
        <taxon>Bacillati</taxon>
        <taxon>Actinomycetota</taxon>
        <taxon>Actinomycetes</taxon>
        <taxon>Mycobacteriales</taxon>
        <taxon>Nocardiaceae</taxon>
        <taxon>Nocardia</taxon>
    </lineage>
</organism>
<accession>A0ABV3FQ14</accession>
<dbReference type="RefSeq" id="WP_357781355.1">
    <property type="nucleotide sequence ID" value="NZ_JBFAKC010000003.1"/>
</dbReference>
<dbReference type="EMBL" id="JBFAKC010000003">
    <property type="protein sequence ID" value="MEV0707504.1"/>
    <property type="molecule type" value="Genomic_DNA"/>
</dbReference>
<evidence type="ECO:0008006" key="3">
    <source>
        <dbReference type="Google" id="ProtNLM"/>
    </source>
</evidence>
<protein>
    <recommendedName>
        <fullName evidence="3">WYL domain-containing protein</fullName>
    </recommendedName>
</protein>
<keyword evidence="2" id="KW-1185">Reference proteome</keyword>
<sequence length="94" mass="10648">MSDPSSPSRVVLYSYAKDLRPHRVAEFTCTDDGGVTLTVVDDEWGGLAREYYRDGVLSRRDRRVVLPAEGAPFMRALLQPSRSTYYRFADESAK</sequence>
<gene>
    <name evidence="1" type="ORF">AB0I48_08085</name>
</gene>
<comment type="caution">
    <text evidence="1">The sequence shown here is derived from an EMBL/GenBank/DDBJ whole genome shotgun (WGS) entry which is preliminary data.</text>
</comment>
<evidence type="ECO:0000313" key="2">
    <source>
        <dbReference type="Proteomes" id="UP001551695"/>
    </source>
</evidence>
<name>A0ABV3FQ14_9NOCA</name>
<proteinExistence type="predicted"/>